<evidence type="ECO:0000259" key="6">
    <source>
        <dbReference type="PROSITE" id="PS50885"/>
    </source>
</evidence>
<evidence type="ECO:0000313" key="8">
    <source>
        <dbReference type="Proteomes" id="UP000256388"/>
    </source>
</evidence>
<evidence type="ECO:0000256" key="3">
    <source>
        <dbReference type="PROSITE-ProRule" id="PRU00284"/>
    </source>
</evidence>
<dbReference type="InterPro" id="IPR024478">
    <property type="entry name" value="HlyB_4HB_MCP"/>
</dbReference>
<dbReference type="PROSITE" id="PS50885">
    <property type="entry name" value="HAMP"/>
    <property type="match status" value="1"/>
</dbReference>
<dbReference type="Gene3D" id="1.10.287.950">
    <property type="entry name" value="Methyl-accepting chemotaxis protein"/>
    <property type="match status" value="1"/>
</dbReference>
<keyword evidence="8" id="KW-1185">Reference proteome</keyword>
<dbReference type="PRINTS" id="PR00260">
    <property type="entry name" value="CHEMTRNSDUCR"/>
</dbReference>
<gene>
    <name evidence="7" type="ORF">DFR64_0484</name>
</gene>
<dbReference type="OrthoDB" id="138587at2"/>
<feature type="transmembrane region" description="Helical" evidence="4">
    <location>
        <begin position="13"/>
        <end position="33"/>
    </location>
</feature>
<proteinExistence type="inferred from homology"/>
<comment type="similarity">
    <text evidence="2">Belongs to the methyl-accepting chemotaxis (MCP) protein family.</text>
</comment>
<dbReference type="PROSITE" id="PS50111">
    <property type="entry name" value="CHEMOTAXIS_TRANSDUC_2"/>
    <property type="match status" value="1"/>
</dbReference>
<dbReference type="GO" id="GO:0004888">
    <property type="term" value="F:transmembrane signaling receptor activity"/>
    <property type="evidence" value="ECO:0007669"/>
    <property type="project" value="InterPro"/>
</dbReference>
<dbReference type="RefSeq" id="WP_116223792.1">
    <property type="nucleotide sequence ID" value="NZ_AP018437.1"/>
</dbReference>
<protein>
    <submittedName>
        <fullName evidence="7">Methyl-accepting chemotaxis protein</fullName>
    </submittedName>
</protein>
<dbReference type="Pfam" id="PF00672">
    <property type="entry name" value="HAMP"/>
    <property type="match status" value="1"/>
</dbReference>
<dbReference type="Gene3D" id="6.10.340.10">
    <property type="match status" value="1"/>
</dbReference>
<evidence type="ECO:0000256" key="1">
    <source>
        <dbReference type="ARBA" id="ARBA00023224"/>
    </source>
</evidence>
<keyword evidence="4" id="KW-1133">Transmembrane helix</keyword>
<feature type="domain" description="HAMP" evidence="6">
    <location>
        <begin position="212"/>
        <end position="264"/>
    </location>
</feature>
<keyword evidence="4" id="KW-0812">Transmembrane</keyword>
<dbReference type="Proteomes" id="UP000256388">
    <property type="component" value="Unassembled WGS sequence"/>
</dbReference>
<dbReference type="Pfam" id="PF12729">
    <property type="entry name" value="4HB_MCP_1"/>
    <property type="match status" value="1"/>
</dbReference>
<accession>A0A3E0AG60</accession>
<evidence type="ECO:0000256" key="2">
    <source>
        <dbReference type="ARBA" id="ARBA00029447"/>
    </source>
</evidence>
<dbReference type="AlphaFoldDB" id="A0A3E0AG60"/>
<feature type="domain" description="Methyl-accepting transducer" evidence="5">
    <location>
        <begin position="269"/>
        <end position="505"/>
    </location>
</feature>
<dbReference type="InterPro" id="IPR004089">
    <property type="entry name" value="MCPsignal_dom"/>
</dbReference>
<dbReference type="SUPFAM" id="SSF58104">
    <property type="entry name" value="Methyl-accepting chemotaxis protein (MCP) signaling domain"/>
    <property type="match status" value="1"/>
</dbReference>
<comment type="caution">
    <text evidence="7">The sequence shown here is derived from an EMBL/GenBank/DDBJ whole genome shotgun (WGS) entry which is preliminary data.</text>
</comment>
<feature type="transmembrane region" description="Helical" evidence="4">
    <location>
        <begin position="191"/>
        <end position="210"/>
    </location>
</feature>
<dbReference type="EMBL" id="QUMS01000001">
    <property type="protein sequence ID" value="REG10625.1"/>
    <property type="molecule type" value="Genomic_DNA"/>
</dbReference>
<dbReference type="PANTHER" id="PTHR32089">
    <property type="entry name" value="METHYL-ACCEPTING CHEMOTAXIS PROTEIN MCPB"/>
    <property type="match status" value="1"/>
</dbReference>
<dbReference type="SMART" id="SM00283">
    <property type="entry name" value="MA"/>
    <property type="match status" value="1"/>
</dbReference>
<evidence type="ECO:0000259" key="5">
    <source>
        <dbReference type="PROSITE" id="PS50111"/>
    </source>
</evidence>
<sequence length="541" mass="58310">MKWLNDKKVRIKITGSFLIIALLVIGLVCFSYINVKNTGKSFSDSYKNSTLPAEYAGVANADLNRVRADVYYLLLFPEKMNESIDDINTLIADIDTQIGYLEKGYLSQSESEQVKLIKSNWALYKEGLIEIVAMGKAGNTQSAMEKIRGSSLADVREETINTLYDLSKQKLTQMHSEQQNVTSKVTRTNQILAGIGLIALLAATLMGVYLTRSIVPPLESCVKMMEELKNGNIAPRLGMIRKDEIGQLTRAMDTFADVLQTINTKTKEMSSSTSSATAEILASVSQFNASASEQSAAINQTTSIVDEVYAVTEQTAKKAQEVAEISQAAAIVGENGKRAVSAIQNGMMDIREKVQAIAQGILALSEQTQQIGEIIATVNEIADQSNLLALNATIEAAKAGEQGRGFAVVANEVSNLASQSKQATVNVKSILGNIQKATNSAVLATEQGTKGVEDGMVLAEQAGGVINQLAGTLQKSAQSAQQISASTQQQNIGMEQINQAMKDIKQATVQFVSGARQSQAAAEELNVKAQELQKSVEYFKE</sequence>
<dbReference type="SMART" id="SM00304">
    <property type="entry name" value="HAMP"/>
    <property type="match status" value="1"/>
</dbReference>
<evidence type="ECO:0000313" key="7">
    <source>
        <dbReference type="EMBL" id="REG10625.1"/>
    </source>
</evidence>
<dbReference type="InterPro" id="IPR004090">
    <property type="entry name" value="Chemotax_Me-accpt_rcpt"/>
</dbReference>
<reference evidence="7 8" key="1">
    <citation type="submission" date="2018-08" db="EMBL/GenBank/DDBJ databases">
        <title>Genomic Encyclopedia of Type Strains, Phase IV (KMG-IV): sequencing the most valuable type-strain genomes for metagenomic binning, comparative biology and taxonomic classification.</title>
        <authorList>
            <person name="Goeker M."/>
        </authorList>
    </citation>
    <scope>NUCLEOTIDE SEQUENCE [LARGE SCALE GENOMIC DNA]</scope>
    <source>
        <strain evidence="7 8">DSM 23923</strain>
    </source>
</reference>
<keyword evidence="4" id="KW-0472">Membrane</keyword>
<dbReference type="PANTHER" id="PTHR32089:SF112">
    <property type="entry name" value="LYSOZYME-LIKE PROTEIN-RELATED"/>
    <property type="match status" value="1"/>
</dbReference>
<dbReference type="Pfam" id="PF00015">
    <property type="entry name" value="MCPsignal"/>
    <property type="match status" value="1"/>
</dbReference>
<name>A0A3E0AG60_9CHLR</name>
<evidence type="ECO:0000256" key="4">
    <source>
        <dbReference type="SAM" id="Phobius"/>
    </source>
</evidence>
<dbReference type="CDD" id="cd11386">
    <property type="entry name" value="MCP_signal"/>
    <property type="match status" value="1"/>
</dbReference>
<dbReference type="CDD" id="cd06225">
    <property type="entry name" value="HAMP"/>
    <property type="match status" value="1"/>
</dbReference>
<dbReference type="InterPro" id="IPR003660">
    <property type="entry name" value="HAMP_dom"/>
</dbReference>
<dbReference type="GO" id="GO:0007165">
    <property type="term" value="P:signal transduction"/>
    <property type="evidence" value="ECO:0007669"/>
    <property type="project" value="UniProtKB-KW"/>
</dbReference>
<organism evidence="7 8">
    <name type="scientific">Pelolinea submarina</name>
    <dbReference type="NCBI Taxonomy" id="913107"/>
    <lineage>
        <taxon>Bacteria</taxon>
        <taxon>Bacillati</taxon>
        <taxon>Chloroflexota</taxon>
        <taxon>Anaerolineae</taxon>
        <taxon>Anaerolineales</taxon>
        <taxon>Anaerolineaceae</taxon>
        <taxon>Pelolinea</taxon>
    </lineage>
</organism>
<dbReference type="GO" id="GO:0016020">
    <property type="term" value="C:membrane"/>
    <property type="evidence" value="ECO:0007669"/>
    <property type="project" value="InterPro"/>
</dbReference>
<dbReference type="GO" id="GO:0006935">
    <property type="term" value="P:chemotaxis"/>
    <property type="evidence" value="ECO:0007669"/>
    <property type="project" value="InterPro"/>
</dbReference>
<keyword evidence="1 3" id="KW-0807">Transducer</keyword>